<dbReference type="SUPFAM" id="SSF103473">
    <property type="entry name" value="MFS general substrate transporter"/>
    <property type="match status" value="1"/>
</dbReference>
<name>A0A7J6SUU0_PEROL</name>
<sequence length="95" mass="9593">MDSDEASATATKEVALDAATDDAAAKDLGIWGVSAFLGSAIGPLLWGATLQLFGYTSTASEEESYGFGGYASIMIGGCIACTLAGICIAFVKGTR</sequence>
<dbReference type="InterPro" id="IPR036259">
    <property type="entry name" value="MFS_trans_sf"/>
</dbReference>
<evidence type="ECO:0008006" key="4">
    <source>
        <dbReference type="Google" id="ProtNLM"/>
    </source>
</evidence>
<protein>
    <recommendedName>
        <fullName evidence="4">Transporter</fullName>
    </recommendedName>
</protein>
<proteinExistence type="predicted"/>
<gene>
    <name evidence="2" type="ORF">FOZ63_014954</name>
</gene>
<feature type="transmembrane region" description="Helical" evidence="1">
    <location>
        <begin position="28"/>
        <end position="47"/>
    </location>
</feature>
<evidence type="ECO:0000313" key="2">
    <source>
        <dbReference type="EMBL" id="KAF4736583.1"/>
    </source>
</evidence>
<reference evidence="2 3" key="1">
    <citation type="submission" date="2020-04" db="EMBL/GenBank/DDBJ databases">
        <title>Perkinsus olseni comparative genomics.</title>
        <authorList>
            <person name="Bogema D.R."/>
        </authorList>
    </citation>
    <scope>NUCLEOTIDE SEQUENCE [LARGE SCALE GENOMIC DNA]</scope>
    <source>
        <strain evidence="2 3">ATCC PRA-207</strain>
    </source>
</reference>
<accession>A0A7J6SUU0</accession>
<dbReference type="AlphaFoldDB" id="A0A7J6SUU0"/>
<keyword evidence="1" id="KW-1133">Transmembrane helix</keyword>
<feature type="transmembrane region" description="Helical" evidence="1">
    <location>
        <begin position="67"/>
        <end position="91"/>
    </location>
</feature>
<keyword evidence="1" id="KW-0472">Membrane</keyword>
<evidence type="ECO:0000256" key="1">
    <source>
        <dbReference type="SAM" id="Phobius"/>
    </source>
</evidence>
<comment type="caution">
    <text evidence="2">The sequence shown here is derived from an EMBL/GenBank/DDBJ whole genome shotgun (WGS) entry which is preliminary data.</text>
</comment>
<keyword evidence="3" id="KW-1185">Reference proteome</keyword>
<dbReference type="EMBL" id="JABANO010015616">
    <property type="protein sequence ID" value="KAF4736583.1"/>
    <property type="molecule type" value="Genomic_DNA"/>
</dbReference>
<organism evidence="2 3">
    <name type="scientific">Perkinsus olseni</name>
    <name type="common">Perkinsus atlanticus</name>
    <dbReference type="NCBI Taxonomy" id="32597"/>
    <lineage>
        <taxon>Eukaryota</taxon>
        <taxon>Sar</taxon>
        <taxon>Alveolata</taxon>
        <taxon>Perkinsozoa</taxon>
        <taxon>Perkinsea</taxon>
        <taxon>Perkinsida</taxon>
        <taxon>Perkinsidae</taxon>
        <taxon>Perkinsus</taxon>
    </lineage>
</organism>
<dbReference type="Proteomes" id="UP000553632">
    <property type="component" value="Unassembled WGS sequence"/>
</dbReference>
<keyword evidence="1" id="KW-0812">Transmembrane</keyword>
<evidence type="ECO:0000313" key="3">
    <source>
        <dbReference type="Proteomes" id="UP000553632"/>
    </source>
</evidence>